<protein>
    <submittedName>
        <fullName evidence="1">Uncharacterized protein</fullName>
    </submittedName>
</protein>
<dbReference type="AlphaFoldDB" id="B8HRS6"/>
<gene>
    <name evidence="1" type="ordered locus">Cyan7425_3623</name>
</gene>
<sequence>MLKLHPRSDRLNSIDCLERSTFFSTSLEGWSSVIALEVVYQALEQGLFVQSLKRFSSGFVAVFLMLEPTLSEL</sequence>
<reference evidence="1" key="1">
    <citation type="submission" date="2009-01" db="EMBL/GenBank/DDBJ databases">
        <title>Complete sequence of chromosome Cyanothece sp. PCC 7425.</title>
        <authorList>
            <consortium name="US DOE Joint Genome Institute"/>
            <person name="Lucas S."/>
            <person name="Copeland A."/>
            <person name="Lapidus A."/>
            <person name="Glavina del Rio T."/>
            <person name="Dalin E."/>
            <person name="Tice H."/>
            <person name="Bruce D."/>
            <person name="Goodwin L."/>
            <person name="Pitluck S."/>
            <person name="Sims D."/>
            <person name="Meineke L."/>
            <person name="Brettin T."/>
            <person name="Detter J.C."/>
            <person name="Han C."/>
            <person name="Larimer F."/>
            <person name="Land M."/>
            <person name="Hauser L."/>
            <person name="Kyrpides N."/>
            <person name="Ovchinnikova G."/>
            <person name="Liberton M."/>
            <person name="Stoeckel J."/>
            <person name="Banerjee A."/>
            <person name="Singh A."/>
            <person name="Page L."/>
            <person name="Sato H."/>
            <person name="Zhao L."/>
            <person name="Sherman L."/>
            <person name="Pakrasi H."/>
            <person name="Richardson P."/>
        </authorList>
    </citation>
    <scope>NUCLEOTIDE SEQUENCE</scope>
    <source>
        <strain evidence="1">PCC 7425</strain>
    </source>
</reference>
<dbReference type="HOGENOM" id="CLU_2698474_0_0_3"/>
<organism evidence="1">
    <name type="scientific">Cyanothece sp. (strain PCC 7425 / ATCC 29141)</name>
    <dbReference type="NCBI Taxonomy" id="395961"/>
    <lineage>
        <taxon>Bacteria</taxon>
        <taxon>Bacillati</taxon>
        <taxon>Cyanobacteriota</taxon>
        <taxon>Cyanophyceae</taxon>
        <taxon>Gomontiellales</taxon>
        <taxon>Cyanothecaceae</taxon>
        <taxon>Cyanothece</taxon>
    </lineage>
</organism>
<dbReference type="KEGG" id="cyn:Cyan7425_3623"/>
<name>B8HRS6_CYAP4</name>
<accession>B8HRS6</accession>
<proteinExistence type="predicted"/>
<dbReference type="OrthoDB" id="528577at2"/>
<evidence type="ECO:0000313" key="1">
    <source>
        <dbReference type="EMBL" id="ACL45943.1"/>
    </source>
</evidence>
<dbReference type="EMBL" id="CP001344">
    <property type="protein sequence ID" value="ACL45943.1"/>
    <property type="molecule type" value="Genomic_DNA"/>
</dbReference>